<dbReference type="EMBL" id="PYDT01000003">
    <property type="protein sequence ID" value="THU66775.1"/>
    <property type="molecule type" value="Genomic_DNA"/>
</dbReference>
<feature type="region of interest" description="Disordered" evidence="1">
    <location>
        <begin position="74"/>
        <end position="107"/>
    </location>
</feature>
<dbReference type="AlphaFoldDB" id="A0A4V4H888"/>
<proteinExistence type="predicted"/>
<evidence type="ECO:0000313" key="3">
    <source>
        <dbReference type="Proteomes" id="UP000317650"/>
    </source>
</evidence>
<protein>
    <submittedName>
        <fullName evidence="2">Uncharacterized protein</fullName>
    </submittedName>
</protein>
<sequence length="138" mass="15186">MKESKLQLGLLLSRSTTPHSSLILCLQNTLPRPREKQRSRLVICSSQLKPSFTLEEKINRGGFEDCVTSMPSKAEAKVRKPFLNGGRTKKGTGEGGGSGRWPGERNLKHQTSLVFHKGKVKETLMHPTTTPPCTEGAC</sequence>
<dbReference type="Proteomes" id="UP000317650">
    <property type="component" value="Chromosome 5"/>
</dbReference>
<organism evidence="2 3">
    <name type="scientific">Musa balbisiana</name>
    <name type="common">Banana</name>
    <dbReference type="NCBI Taxonomy" id="52838"/>
    <lineage>
        <taxon>Eukaryota</taxon>
        <taxon>Viridiplantae</taxon>
        <taxon>Streptophyta</taxon>
        <taxon>Embryophyta</taxon>
        <taxon>Tracheophyta</taxon>
        <taxon>Spermatophyta</taxon>
        <taxon>Magnoliopsida</taxon>
        <taxon>Liliopsida</taxon>
        <taxon>Zingiberales</taxon>
        <taxon>Musaceae</taxon>
        <taxon>Musa</taxon>
    </lineage>
</organism>
<name>A0A4V4H888_MUSBA</name>
<accession>A0A4V4H888</accession>
<evidence type="ECO:0000256" key="1">
    <source>
        <dbReference type="SAM" id="MobiDB-lite"/>
    </source>
</evidence>
<comment type="caution">
    <text evidence="2">The sequence shown here is derived from an EMBL/GenBank/DDBJ whole genome shotgun (WGS) entry which is preliminary data.</text>
</comment>
<keyword evidence="3" id="KW-1185">Reference proteome</keyword>
<evidence type="ECO:0000313" key="2">
    <source>
        <dbReference type="EMBL" id="THU66775.1"/>
    </source>
</evidence>
<gene>
    <name evidence="2" type="ORF">C4D60_Mb05t17770</name>
</gene>
<reference evidence="2 3" key="1">
    <citation type="journal article" date="2019" name="Nat. Plants">
        <title>Genome sequencing of Musa balbisiana reveals subgenome evolution and function divergence in polyploid bananas.</title>
        <authorList>
            <person name="Yao X."/>
        </authorList>
    </citation>
    <scope>NUCLEOTIDE SEQUENCE [LARGE SCALE GENOMIC DNA]</scope>
    <source>
        <strain evidence="3">cv. DH-PKW</strain>
        <tissue evidence="2">Leaves</tissue>
    </source>
</reference>